<dbReference type="SUPFAM" id="SSF54523">
    <property type="entry name" value="Pili subunits"/>
    <property type="match status" value="1"/>
</dbReference>
<dbReference type="InterPro" id="IPR022346">
    <property type="entry name" value="T2SS_GspH"/>
</dbReference>
<dbReference type="NCBIfam" id="TIGR02532">
    <property type="entry name" value="IV_pilin_GFxxxE"/>
    <property type="match status" value="1"/>
</dbReference>
<evidence type="ECO:0000313" key="13">
    <source>
        <dbReference type="EMBL" id="MDX4953086.1"/>
    </source>
</evidence>
<dbReference type="GO" id="GO:0015628">
    <property type="term" value="P:protein secretion by the type II secretion system"/>
    <property type="evidence" value="ECO:0007669"/>
    <property type="project" value="InterPro"/>
</dbReference>
<evidence type="ECO:0000256" key="3">
    <source>
        <dbReference type="ARBA" id="ARBA00022475"/>
    </source>
</evidence>
<dbReference type="AlphaFoldDB" id="A0AAJ2V924"/>
<proteinExistence type="inferred from homology"/>
<accession>A0AAJ2V924</accession>
<keyword evidence="3" id="KW-1003">Cell membrane</keyword>
<dbReference type="PANTHER" id="PTHR30093:SF41">
    <property type="entry name" value="TYPE II SECRETION SYSTEM PROTEIN H"/>
    <property type="match status" value="1"/>
</dbReference>
<keyword evidence="5" id="KW-0997">Cell inner membrane</keyword>
<dbReference type="Pfam" id="PF12019">
    <property type="entry name" value="GspH"/>
    <property type="match status" value="1"/>
</dbReference>
<dbReference type="PANTHER" id="PTHR30093">
    <property type="entry name" value="GENERAL SECRETION PATHWAY PROTEIN G"/>
    <property type="match status" value="1"/>
</dbReference>
<dbReference type="EMBL" id="JAWWMZ010000002">
    <property type="protein sequence ID" value="MDX4953086.1"/>
    <property type="molecule type" value="Genomic_DNA"/>
</dbReference>
<evidence type="ECO:0000256" key="1">
    <source>
        <dbReference type="ARBA" id="ARBA00004377"/>
    </source>
</evidence>
<evidence type="ECO:0000256" key="6">
    <source>
        <dbReference type="ARBA" id="ARBA00022692"/>
    </source>
</evidence>
<comment type="caution">
    <text evidence="13">The sequence shown here is derived from an EMBL/GenBank/DDBJ whole genome shotgun (WGS) entry which is preliminary data.</text>
</comment>
<dbReference type="RefSeq" id="WP_013801051.1">
    <property type="nucleotide sequence ID" value="NZ_CP022656.1"/>
</dbReference>
<comment type="subcellular location">
    <subcellularLocation>
        <location evidence="1">Cell inner membrane</location>
        <topology evidence="1">Single-pass membrane protein</topology>
    </subcellularLocation>
</comment>
<evidence type="ECO:0000256" key="9">
    <source>
        <dbReference type="ARBA" id="ARBA00025772"/>
    </source>
</evidence>
<keyword evidence="8 11" id="KW-0472">Membrane</keyword>
<evidence type="ECO:0000256" key="7">
    <source>
        <dbReference type="ARBA" id="ARBA00022989"/>
    </source>
</evidence>
<protein>
    <recommendedName>
        <fullName evidence="2">Type II secretion system protein H</fullName>
    </recommendedName>
    <alternativeName>
        <fullName evidence="10">General secretion pathway protein H</fullName>
    </alternativeName>
</protein>
<dbReference type="GO" id="GO:0005886">
    <property type="term" value="C:plasma membrane"/>
    <property type="evidence" value="ECO:0007669"/>
    <property type="project" value="UniProtKB-SubCell"/>
</dbReference>
<evidence type="ECO:0000256" key="11">
    <source>
        <dbReference type="SAM" id="Phobius"/>
    </source>
</evidence>
<comment type="similarity">
    <text evidence="9">Belongs to the GSP H family.</text>
</comment>
<name>A0AAJ2V924_DELAC</name>
<gene>
    <name evidence="13" type="ORF">SGN30_06585</name>
</gene>
<evidence type="ECO:0000256" key="5">
    <source>
        <dbReference type="ARBA" id="ARBA00022519"/>
    </source>
</evidence>
<evidence type="ECO:0000256" key="8">
    <source>
        <dbReference type="ARBA" id="ARBA00023136"/>
    </source>
</evidence>
<evidence type="ECO:0000256" key="2">
    <source>
        <dbReference type="ARBA" id="ARBA00021549"/>
    </source>
</evidence>
<evidence type="ECO:0000259" key="12">
    <source>
        <dbReference type="Pfam" id="PF12019"/>
    </source>
</evidence>
<feature type="transmembrane region" description="Helical" evidence="11">
    <location>
        <begin position="27"/>
        <end position="45"/>
    </location>
</feature>
<evidence type="ECO:0000313" key="14">
    <source>
        <dbReference type="Proteomes" id="UP001287445"/>
    </source>
</evidence>
<keyword evidence="4" id="KW-0488">Methylation</keyword>
<reference evidence="13" key="1">
    <citation type="submission" date="2023-11" db="EMBL/GenBank/DDBJ databases">
        <title>Identification and selenium tolerance of Delftia acidovorans R3-25.</title>
        <authorList>
            <person name="Zhang S."/>
            <person name="Liu Y."/>
            <person name="Guo Y."/>
        </authorList>
    </citation>
    <scope>NUCLEOTIDE SEQUENCE</scope>
    <source>
        <strain evidence="13">R3-25</strain>
    </source>
</reference>
<dbReference type="PROSITE" id="PS00409">
    <property type="entry name" value="PROKAR_NTER_METHYL"/>
    <property type="match status" value="1"/>
</dbReference>
<dbReference type="InterPro" id="IPR012902">
    <property type="entry name" value="N_methyl_site"/>
</dbReference>
<dbReference type="Pfam" id="PF07963">
    <property type="entry name" value="N_methyl"/>
    <property type="match status" value="1"/>
</dbReference>
<dbReference type="InterPro" id="IPR045584">
    <property type="entry name" value="Pilin-like"/>
</dbReference>
<dbReference type="GO" id="GO:0015627">
    <property type="term" value="C:type II protein secretion system complex"/>
    <property type="evidence" value="ECO:0007669"/>
    <property type="project" value="InterPro"/>
</dbReference>
<organism evidence="13 14">
    <name type="scientific">Delftia acidovorans</name>
    <name type="common">Pseudomonas acidovorans</name>
    <name type="synonym">Comamonas acidovorans</name>
    <dbReference type="NCBI Taxonomy" id="80866"/>
    <lineage>
        <taxon>Bacteria</taxon>
        <taxon>Pseudomonadati</taxon>
        <taxon>Pseudomonadota</taxon>
        <taxon>Betaproteobacteria</taxon>
        <taxon>Burkholderiales</taxon>
        <taxon>Comamonadaceae</taxon>
        <taxon>Delftia</taxon>
    </lineage>
</organism>
<keyword evidence="6 11" id="KW-0812">Transmembrane</keyword>
<feature type="domain" description="General secretion pathway GspH" evidence="12">
    <location>
        <begin position="57"/>
        <end position="183"/>
    </location>
</feature>
<keyword evidence="7 11" id="KW-1133">Transmembrane helix</keyword>
<dbReference type="Proteomes" id="UP001287445">
    <property type="component" value="Unassembled WGS sequence"/>
</dbReference>
<sequence>MYAAPPTSSLSSQQQRLVARGFTTIELMVVIAIITILAALAAPSFRPLIERWRVRAATEDLQSILYYARSEAIKRGGKIVLKKIASGNGCTAADANTQWGCGWTVFIDANNNATQDSGELTLQTSSAPTKLEINLASSNGYITVDRWGQLASAGSSSFNFRLFPQGSNATNSAAATLCVAAGGMIRRLNTGDGTC</sequence>
<evidence type="ECO:0000256" key="10">
    <source>
        <dbReference type="ARBA" id="ARBA00030775"/>
    </source>
</evidence>
<dbReference type="Gene3D" id="3.55.40.10">
    <property type="entry name" value="minor pseudopilin epsh domain"/>
    <property type="match status" value="1"/>
</dbReference>
<evidence type="ECO:0000256" key="4">
    <source>
        <dbReference type="ARBA" id="ARBA00022481"/>
    </source>
</evidence>